<name>A0A1L3J4B5_9FLAO</name>
<protein>
    <submittedName>
        <fullName evidence="2">Uncharacterized protein</fullName>
    </submittedName>
</protein>
<evidence type="ECO:0000313" key="3">
    <source>
        <dbReference type="Proteomes" id="UP000182510"/>
    </source>
</evidence>
<proteinExistence type="predicted"/>
<organism evidence="2 3">
    <name type="scientific">Christiangramia salexigens</name>
    <dbReference type="NCBI Taxonomy" id="1913577"/>
    <lineage>
        <taxon>Bacteria</taxon>
        <taxon>Pseudomonadati</taxon>
        <taxon>Bacteroidota</taxon>
        <taxon>Flavobacteriia</taxon>
        <taxon>Flavobacteriales</taxon>
        <taxon>Flavobacteriaceae</taxon>
        <taxon>Christiangramia</taxon>
    </lineage>
</organism>
<evidence type="ECO:0000256" key="1">
    <source>
        <dbReference type="SAM" id="Phobius"/>
    </source>
</evidence>
<sequence length="94" mass="10820">MSKASQRYLVLISKIIFFYSVFYVIMKILAILQGSWLVPNLILSLPYLVLGIVGGIIVKKNTYNWLYVIAGALLISVVRYYEQEWVVALHNYFG</sequence>
<dbReference type="RefSeq" id="WP_072552600.1">
    <property type="nucleotide sequence ID" value="NZ_CP018153.1"/>
</dbReference>
<feature type="transmembrane region" description="Helical" evidence="1">
    <location>
        <begin position="65"/>
        <end position="81"/>
    </location>
</feature>
<keyword evidence="1" id="KW-0472">Membrane</keyword>
<keyword evidence="3" id="KW-1185">Reference proteome</keyword>
<dbReference type="STRING" id="1913577.LPB144_05780"/>
<reference evidence="2 3" key="1">
    <citation type="submission" date="2016-11" db="EMBL/GenBank/DDBJ databases">
        <title>Gramella sp. LPB0144 isolated from marine environment.</title>
        <authorList>
            <person name="Kim E."/>
            <person name="Yi H."/>
        </authorList>
    </citation>
    <scope>NUCLEOTIDE SEQUENCE [LARGE SCALE GENOMIC DNA]</scope>
    <source>
        <strain evidence="2 3">LPB0144</strain>
    </source>
</reference>
<feature type="transmembrane region" description="Helical" evidence="1">
    <location>
        <begin position="36"/>
        <end position="58"/>
    </location>
</feature>
<dbReference type="AlphaFoldDB" id="A0A1L3J4B5"/>
<gene>
    <name evidence="2" type="ORF">LPB144_05780</name>
</gene>
<dbReference type="Proteomes" id="UP000182510">
    <property type="component" value="Chromosome"/>
</dbReference>
<feature type="transmembrane region" description="Helical" evidence="1">
    <location>
        <begin position="7"/>
        <end position="30"/>
    </location>
</feature>
<dbReference type="KEGG" id="grl:LPB144_05780"/>
<evidence type="ECO:0000313" key="2">
    <source>
        <dbReference type="EMBL" id="APG59950.1"/>
    </source>
</evidence>
<accession>A0A1L3J4B5</accession>
<keyword evidence="1" id="KW-1133">Transmembrane helix</keyword>
<dbReference type="OrthoDB" id="1366637at2"/>
<keyword evidence="1" id="KW-0812">Transmembrane</keyword>
<dbReference type="EMBL" id="CP018153">
    <property type="protein sequence ID" value="APG59950.1"/>
    <property type="molecule type" value="Genomic_DNA"/>
</dbReference>